<evidence type="ECO:0000256" key="2">
    <source>
        <dbReference type="ARBA" id="ARBA00009540"/>
    </source>
</evidence>
<comment type="similarity">
    <text evidence="2">Belongs to the OXR1 family.</text>
</comment>
<gene>
    <name evidence="6" type="ORF">NQ315_016356</name>
</gene>
<dbReference type="AlphaFoldDB" id="A0AAV8VP78"/>
<organism evidence="6 7">
    <name type="scientific">Exocentrus adspersus</name>
    <dbReference type="NCBI Taxonomy" id="1586481"/>
    <lineage>
        <taxon>Eukaryota</taxon>
        <taxon>Metazoa</taxon>
        <taxon>Ecdysozoa</taxon>
        <taxon>Arthropoda</taxon>
        <taxon>Hexapoda</taxon>
        <taxon>Insecta</taxon>
        <taxon>Pterygota</taxon>
        <taxon>Neoptera</taxon>
        <taxon>Endopterygota</taxon>
        <taxon>Coleoptera</taxon>
        <taxon>Polyphaga</taxon>
        <taxon>Cucujiformia</taxon>
        <taxon>Chrysomeloidea</taxon>
        <taxon>Cerambycidae</taxon>
        <taxon>Lamiinae</taxon>
        <taxon>Acanthocinini</taxon>
        <taxon>Exocentrus</taxon>
    </lineage>
</organism>
<dbReference type="PANTHER" id="PTHR23354">
    <property type="entry name" value="NUCLEOLAR PROTEIN 7/ESTROGEN RECEPTOR COACTIVATOR-RELATED"/>
    <property type="match status" value="1"/>
</dbReference>
<evidence type="ECO:0000256" key="4">
    <source>
        <dbReference type="ARBA" id="ARBA00040604"/>
    </source>
</evidence>
<dbReference type="InterPro" id="IPR006571">
    <property type="entry name" value="TLDc_dom"/>
</dbReference>
<comment type="caution">
    <text evidence="6">The sequence shown here is derived from an EMBL/GenBank/DDBJ whole genome shotgun (WGS) entry which is preliminary data.</text>
</comment>
<evidence type="ECO:0000313" key="6">
    <source>
        <dbReference type="EMBL" id="KAJ8916217.1"/>
    </source>
</evidence>
<evidence type="ECO:0000259" key="5">
    <source>
        <dbReference type="PROSITE" id="PS51886"/>
    </source>
</evidence>
<dbReference type="GO" id="GO:0006979">
    <property type="term" value="P:response to oxidative stress"/>
    <property type="evidence" value="ECO:0007669"/>
    <property type="project" value="TreeGrafter"/>
</dbReference>
<evidence type="ECO:0000313" key="7">
    <source>
        <dbReference type="Proteomes" id="UP001159042"/>
    </source>
</evidence>
<sequence length="182" mass="20320">MDAKALTGREVLPMSEEFRRAFYSTSTAPSLDIELSPPDLVGDTEILTDYHRECLCRHLPARAEGYAWTLIFSTSQHGFSLNSMYRKMHKLESPILMVIEDTDNNVFGALTSCALQGENLYFIKGNNESISIGAGDGKFGLWLDGDLYLGRSESCKTYGNDPLTPKVDFVVKTLECWAFLSN</sequence>
<accession>A0AAV8VP78</accession>
<evidence type="ECO:0000256" key="3">
    <source>
        <dbReference type="ARBA" id="ARBA00023128"/>
    </source>
</evidence>
<evidence type="ECO:0000256" key="1">
    <source>
        <dbReference type="ARBA" id="ARBA00004173"/>
    </source>
</evidence>
<dbReference type="Pfam" id="PF07534">
    <property type="entry name" value="TLD"/>
    <property type="match status" value="1"/>
</dbReference>
<name>A0AAV8VP78_9CUCU</name>
<feature type="domain" description="TLDc" evidence="5">
    <location>
        <begin position="45"/>
        <end position="180"/>
    </location>
</feature>
<proteinExistence type="inferred from homology"/>
<keyword evidence="3" id="KW-0496">Mitochondrion</keyword>
<dbReference type="Proteomes" id="UP001159042">
    <property type="component" value="Unassembled WGS sequence"/>
</dbReference>
<dbReference type="SMART" id="SM00584">
    <property type="entry name" value="TLDc"/>
    <property type="match status" value="1"/>
</dbReference>
<comment type="subcellular location">
    <subcellularLocation>
        <location evidence="1">Mitochondrion</location>
    </subcellularLocation>
</comment>
<dbReference type="PROSITE" id="PS51886">
    <property type="entry name" value="TLDC"/>
    <property type="match status" value="1"/>
</dbReference>
<dbReference type="EMBL" id="JANEYG010000044">
    <property type="protein sequence ID" value="KAJ8916217.1"/>
    <property type="molecule type" value="Genomic_DNA"/>
</dbReference>
<dbReference type="PANTHER" id="PTHR23354:SF62">
    <property type="entry name" value="MUSTARD, ISOFORM V"/>
    <property type="match status" value="1"/>
</dbReference>
<dbReference type="GO" id="GO:0005739">
    <property type="term" value="C:mitochondrion"/>
    <property type="evidence" value="ECO:0007669"/>
    <property type="project" value="UniProtKB-SubCell"/>
</dbReference>
<protein>
    <recommendedName>
        <fullName evidence="4">Oxidation resistance protein 1</fullName>
    </recommendedName>
</protein>
<dbReference type="GO" id="GO:0005634">
    <property type="term" value="C:nucleus"/>
    <property type="evidence" value="ECO:0007669"/>
    <property type="project" value="TreeGrafter"/>
</dbReference>
<reference evidence="6 7" key="1">
    <citation type="journal article" date="2023" name="Insect Mol. Biol.">
        <title>Genome sequencing provides insights into the evolution of gene families encoding plant cell wall-degrading enzymes in longhorned beetles.</title>
        <authorList>
            <person name="Shin N.R."/>
            <person name="Okamura Y."/>
            <person name="Kirsch R."/>
            <person name="Pauchet Y."/>
        </authorList>
    </citation>
    <scope>NUCLEOTIDE SEQUENCE [LARGE SCALE GENOMIC DNA]</scope>
    <source>
        <strain evidence="6">EAD_L_NR</strain>
    </source>
</reference>
<keyword evidence="7" id="KW-1185">Reference proteome</keyword>